<keyword evidence="2" id="KW-1185">Reference proteome</keyword>
<organism evidence="1 2">
    <name type="scientific">Eumeta variegata</name>
    <name type="common">Bagworm moth</name>
    <name type="synonym">Eumeta japonica</name>
    <dbReference type="NCBI Taxonomy" id="151549"/>
    <lineage>
        <taxon>Eukaryota</taxon>
        <taxon>Metazoa</taxon>
        <taxon>Ecdysozoa</taxon>
        <taxon>Arthropoda</taxon>
        <taxon>Hexapoda</taxon>
        <taxon>Insecta</taxon>
        <taxon>Pterygota</taxon>
        <taxon>Neoptera</taxon>
        <taxon>Endopterygota</taxon>
        <taxon>Lepidoptera</taxon>
        <taxon>Glossata</taxon>
        <taxon>Ditrysia</taxon>
        <taxon>Tineoidea</taxon>
        <taxon>Psychidae</taxon>
        <taxon>Oiketicinae</taxon>
        <taxon>Eumeta</taxon>
    </lineage>
</organism>
<comment type="caution">
    <text evidence="1">The sequence shown here is derived from an EMBL/GenBank/DDBJ whole genome shotgun (WGS) entry which is preliminary data.</text>
</comment>
<proteinExistence type="predicted"/>
<reference evidence="1 2" key="1">
    <citation type="journal article" date="2019" name="Commun. Biol.">
        <title>The bagworm genome reveals a unique fibroin gene that provides high tensile strength.</title>
        <authorList>
            <person name="Kono N."/>
            <person name="Nakamura H."/>
            <person name="Ohtoshi R."/>
            <person name="Tomita M."/>
            <person name="Numata K."/>
            <person name="Arakawa K."/>
        </authorList>
    </citation>
    <scope>NUCLEOTIDE SEQUENCE [LARGE SCALE GENOMIC DNA]</scope>
</reference>
<evidence type="ECO:0000313" key="1">
    <source>
        <dbReference type="EMBL" id="GBP20317.1"/>
    </source>
</evidence>
<protein>
    <submittedName>
        <fullName evidence="1">Uncharacterized protein</fullName>
    </submittedName>
</protein>
<evidence type="ECO:0000313" key="2">
    <source>
        <dbReference type="Proteomes" id="UP000299102"/>
    </source>
</evidence>
<gene>
    <name evidence="1" type="ORF">EVAR_10579_1</name>
</gene>
<name>A0A4C1U2E7_EUMVA</name>
<sequence length="72" mass="8136">MRLSRNIELRGIFSAISIIPPPYRAQPTRMPPLRRHVGRFRPLLPPTILVGDLNSQRLLVARIQNARAIADG</sequence>
<dbReference type="Proteomes" id="UP000299102">
    <property type="component" value="Unassembled WGS sequence"/>
</dbReference>
<dbReference type="AlphaFoldDB" id="A0A4C1U2E7"/>
<dbReference type="EMBL" id="BGZK01000117">
    <property type="protein sequence ID" value="GBP20317.1"/>
    <property type="molecule type" value="Genomic_DNA"/>
</dbReference>
<accession>A0A4C1U2E7</accession>